<organism evidence="1 2">
    <name type="scientific">Candidatus Marsarchaeota G1 archaeon OSP_C</name>
    <dbReference type="NCBI Taxonomy" id="1978154"/>
    <lineage>
        <taxon>Archaea</taxon>
        <taxon>Candidatus Marsarchaeota</taxon>
        <taxon>Candidatus Marsarchaeota group 1</taxon>
    </lineage>
</organism>
<sequence>RNMVICGHWSHKYAVQLKLVVAPRLPNPKRDIQHPLQKFELKVLLNAFGITDLKLKVRVLN</sequence>
<accession>A0A2R6AMB2</accession>
<dbReference type="Proteomes" id="UP000241473">
    <property type="component" value="Unassembled WGS sequence"/>
</dbReference>
<evidence type="ECO:0000313" key="1">
    <source>
        <dbReference type="EMBL" id="PSN87526.1"/>
    </source>
</evidence>
<name>A0A2R6AMB2_9ARCH</name>
<proteinExistence type="predicted"/>
<dbReference type="AlphaFoldDB" id="A0A2R6AMB2"/>
<comment type="caution">
    <text evidence="1">The sequence shown here is derived from an EMBL/GenBank/DDBJ whole genome shotgun (WGS) entry which is preliminary data.</text>
</comment>
<gene>
    <name evidence="1" type="ORF">B9Q00_08545</name>
</gene>
<protein>
    <submittedName>
        <fullName evidence="1">Uncharacterized protein</fullName>
    </submittedName>
</protein>
<dbReference type="EMBL" id="NEXB01000058">
    <property type="protein sequence ID" value="PSN87526.1"/>
    <property type="molecule type" value="Genomic_DNA"/>
</dbReference>
<reference evidence="1 2" key="1">
    <citation type="submission" date="2017-04" db="EMBL/GenBank/DDBJ databases">
        <title>Novel microbial lineages endemic to geothermal iron-oxide mats fill important gaps in the evolutionary history of Archaea.</title>
        <authorList>
            <person name="Jay Z.J."/>
            <person name="Beam J.P."/>
            <person name="Dlakic M."/>
            <person name="Rusch D.B."/>
            <person name="Kozubal M.A."/>
            <person name="Inskeep W.P."/>
        </authorList>
    </citation>
    <scope>NUCLEOTIDE SEQUENCE [LARGE SCALE GENOMIC DNA]</scope>
    <source>
        <strain evidence="1">OSP_C</strain>
    </source>
</reference>
<feature type="non-terminal residue" evidence="1">
    <location>
        <position position="1"/>
    </location>
</feature>
<evidence type="ECO:0000313" key="2">
    <source>
        <dbReference type="Proteomes" id="UP000241473"/>
    </source>
</evidence>